<evidence type="ECO:0000256" key="3">
    <source>
        <dbReference type="ARBA" id="ARBA00023015"/>
    </source>
</evidence>
<evidence type="ECO:0000256" key="2">
    <source>
        <dbReference type="ARBA" id="ARBA00022833"/>
    </source>
</evidence>
<keyword evidence="5" id="KW-0539">Nucleus</keyword>
<feature type="region of interest" description="Disordered" evidence="6">
    <location>
        <begin position="128"/>
        <end position="173"/>
    </location>
</feature>
<evidence type="ECO:0000256" key="6">
    <source>
        <dbReference type="SAM" id="MobiDB-lite"/>
    </source>
</evidence>
<keyword evidence="3" id="KW-0805">Transcription regulation</keyword>
<keyword evidence="4" id="KW-0804">Transcription</keyword>
<dbReference type="CDD" id="cd00067">
    <property type="entry name" value="GAL4"/>
    <property type="match status" value="1"/>
</dbReference>
<keyword evidence="9" id="KW-1185">Reference proteome</keyword>
<organism evidence="8 9">
    <name type="scientific">Trichoderma semiorbis</name>
    <dbReference type="NCBI Taxonomy" id="1491008"/>
    <lineage>
        <taxon>Eukaryota</taxon>
        <taxon>Fungi</taxon>
        <taxon>Dikarya</taxon>
        <taxon>Ascomycota</taxon>
        <taxon>Pezizomycotina</taxon>
        <taxon>Sordariomycetes</taxon>
        <taxon>Hypocreomycetidae</taxon>
        <taxon>Hypocreales</taxon>
        <taxon>Hypocreaceae</taxon>
        <taxon>Trichoderma</taxon>
    </lineage>
</organism>
<proteinExistence type="predicted"/>
<dbReference type="Pfam" id="PF00172">
    <property type="entry name" value="Zn_clus"/>
    <property type="match status" value="1"/>
</dbReference>
<dbReference type="SMART" id="SM00066">
    <property type="entry name" value="GAL4"/>
    <property type="match status" value="1"/>
</dbReference>
<feature type="domain" description="Zn(2)-C6 fungal-type" evidence="7">
    <location>
        <begin position="53"/>
        <end position="83"/>
    </location>
</feature>
<dbReference type="GO" id="GO:0000981">
    <property type="term" value="F:DNA-binding transcription factor activity, RNA polymerase II-specific"/>
    <property type="evidence" value="ECO:0007669"/>
    <property type="project" value="InterPro"/>
</dbReference>
<evidence type="ECO:0000256" key="1">
    <source>
        <dbReference type="ARBA" id="ARBA00022723"/>
    </source>
</evidence>
<dbReference type="GO" id="GO:0008270">
    <property type="term" value="F:zinc ion binding"/>
    <property type="evidence" value="ECO:0007669"/>
    <property type="project" value="InterPro"/>
</dbReference>
<dbReference type="AlphaFoldDB" id="A0A9P8KL92"/>
<dbReference type="SUPFAM" id="SSF57701">
    <property type="entry name" value="Zn2/Cys6 DNA-binding domain"/>
    <property type="match status" value="1"/>
</dbReference>
<keyword evidence="2" id="KW-0862">Zinc</keyword>
<dbReference type="PROSITE" id="PS00463">
    <property type="entry name" value="ZN2_CY6_FUNGAL_1"/>
    <property type="match status" value="1"/>
</dbReference>
<keyword evidence="1" id="KW-0479">Metal-binding</keyword>
<dbReference type="Gene3D" id="4.10.240.10">
    <property type="entry name" value="Zn(2)-C6 fungal-type DNA-binding domain"/>
    <property type="match status" value="1"/>
</dbReference>
<evidence type="ECO:0000313" key="8">
    <source>
        <dbReference type="EMBL" id="KAH0524017.1"/>
    </source>
</evidence>
<feature type="compositionally biased region" description="Polar residues" evidence="6">
    <location>
        <begin position="141"/>
        <end position="160"/>
    </location>
</feature>
<comment type="caution">
    <text evidence="8">The sequence shown here is derived from an EMBL/GenBank/DDBJ whole genome shotgun (WGS) entry which is preliminary data.</text>
</comment>
<evidence type="ECO:0000259" key="7">
    <source>
        <dbReference type="PROSITE" id="PS50048"/>
    </source>
</evidence>
<accession>A0A9P8KL92</accession>
<dbReference type="InterPro" id="IPR001138">
    <property type="entry name" value="Zn2Cys6_DnaBD"/>
</dbReference>
<name>A0A9P8KL92_9HYPO</name>
<evidence type="ECO:0000256" key="4">
    <source>
        <dbReference type="ARBA" id="ARBA00023163"/>
    </source>
</evidence>
<sequence>MEKTMPRVVEERTSTFLKFCTICEKPFTKEYSLSRHVSYCRRASATRKVRPKACLRCHASKTKCSLSRPQCSRCHSQGLECTYERPARRPLAVGASTIEEQHASTSNLSRRGTEQLYIAANAISRSSSNSTIDTSEDVDRCSTSSESGSRLASTATNPTTWRPALEPVPSATHTDVLDSSNSLVLENLHPGILSSNSAIDQLTHAIHAFPQMMMRRQIFPPFIHAHWHMSELPETLANCMSVAQIYSTRTPETRPFLWRMIGVELQRFQGEPPALFASDHAIYHYGDY</sequence>
<dbReference type="InterPro" id="IPR036864">
    <property type="entry name" value="Zn2-C6_fun-type_DNA-bd_sf"/>
</dbReference>
<dbReference type="PROSITE" id="PS50048">
    <property type="entry name" value="ZN2_CY6_FUNGAL_2"/>
    <property type="match status" value="1"/>
</dbReference>
<dbReference type="EMBL" id="JAIMJC010000006">
    <property type="protein sequence ID" value="KAH0524017.1"/>
    <property type="molecule type" value="Genomic_DNA"/>
</dbReference>
<dbReference type="Proteomes" id="UP000826573">
    <property type="component" value="Unassembled WGS sequence"/>
</dbReference>
<protein>
    <recommendedName>
        <fullName evidence="7">Zn(2)-C6 fungal-type domain-containing protein</fullName>
    </recommendedName>
</protein>
<dbReference type="PANTHER" id="PTHR47660">
    <property type="entry name" value="TRANSCRIPTION FACTOR WITH C2H2 AND ZN(2)-CYS(6) DNA BINDING DOMAIN (EUROFUNG)-RELATED-RELATED"/>
    <property type="match status" value="1"/>
</dbReference>
<gene>
    <name evidence="8" type="ORF">TsFJ059_008939</name>
</gene>
<evidence type="ECO:0000313" key="9">
    <source>
        <dbReference type="Proteomes" id="UP000826573"/>
    </source>
</evidence>
<evidence type="ECO:0000256" key="5">
    <source>
        <dbReference type="ARBA" id="ARBA00023242"/>
    </source>
</evidence>
<reference evidence="8 9" key="1">
    <citation type="submission" date="2021-08" db="EMBL/GenBank/DDBJ databases">
        <title>The highly contiguous genome resource for Trichoderma semiorbis FJ059, a fungal antagonistic to plant pathogens.</title>
        <authorList>
            <person name="Liu T."/>
        </authorList>
    </citation>
    <scope>NUCLEOTIDE SEQUENCE [LARGE SCALE GENOMIC DNA]</scope>
    <source>
        <strain evidence="8 9">FJ059</strain>
    </source>
</reference>
<dbReference type="PANTHER" id="PTHR47660:SF3">
    <property type="entry name" value="FINGER DOMAIN PROTEIN, PUTATIVE (AFU_ORTHOLOGUE AFUA_4G03310)-RELATED"/>
    <property type="match status" value="1"/>
</dbReference>